<evidence type="ECO:0000313" key="2">
    <source>
        <dbReference type="Proteomes" id="UP000187203"/>
    </source>
</evidence>
<proteinExistence type="predicted"/>
<comment type="caution">
    <text evidence="1">The sequence shown here is derived from an EMBL/GenBank/DDBJ whole genome shotgun (WGS) entry which is preliminary data.</text>
</comment>
<dbReference type="AlphaFoldDB" id="A0A1R3HHV1"/>
<sequence>MMRVSFLSQREWLEKDKRRALLSCSFGRVRLKGG</sequence>
<evidence type="ECO:0000313" key="1">
    <source>
        <dbReference type="EMBL" id="OMO69880.1"/>
    </source>
</evidence>
<dbReference type="EMBL" id="AWUE01020110">
    <property type="protein sequence ID" value="OMO69880.1"/>
    <property type="molecule type" value="Genomic_DNA"/>
</dbReference>
<reference evidence="2" key="1">
    <citation type="submission" date="2013-09" db="EMBL/GenBank/DDBJ databases">
        <title>Corchorus olitorius genome sequencing.</title>
        <authorList>
            <person name="Alam M."/>
            <person name="Haque M.S."/>
            <person name="Islam M.S."/>
            <person name="Emdad E.M."/>
            <person name="Islam M.M."/>
            <person name="Ahmed B."/>
            <person name="Halim A."/>
            <person name="Hossen Q.M.M."/>
            <person name="Hossain M.Z."/>
            <person name="Ahmed R."/>
            <person name="Khan M.M."/>
            <person name="Islam R."/>
            <person name="Rashid M.M."/>
            <person name="Khan S.A."/>
            <person name="Rahman M.S."/>
            <person name="Alam M."/>
            <person name="Yahiya A.S."/>
            <person name="Khan M.S."/>
            <person name="Azam M.S."/>
            <person name="Haque T."/>
            <person name="Lashkar M.Z.H."/>
            <person name="Akhand A.I."/>
            <person name="Morshed G."/>
            <person name="Roy S."/>
            <person name="Uddin K.S."/>
            <person name="Rabeya T."/>
            <person name="Hossain A.S."/>
            <person name="Chowdhury A."/>
            <person name="Snigdha A.R."/>
            <person name="Mortoza M.S."/>
            <person name="Matin S.A."/>
            <person name="Hoque S.M.E."/>
            <person name="Islam M.K."/>
            <person name="Roy D.K."/>
            <person name="Haider R."/>
            <person name="Moosa M.M."/>
            <person name="Elias S.M."/>
            <person name="Hasan A.M."/>
            <person name="Jahan S."/>
            <person name="Shafiuddin M."/>
            <person name="Mahmood N."/>
            <person name="Shommy N.S."/>
        </authorList>
    </citation>
    <scope>NUCLEOTIDE SEQUENCE [LARGE SCALE GENOMIC DNA]</scope>
    <source>
        <strain evidence="2">cv. O-4</strain>
    </source>
</reference>
<protein>
    <submittedName>
        <fullName evidence="1">Uncharacterized protein</fullName>
    </submittedName>
</protein>
<name>A0A1R3HHV1_9ROSI</name>
<keyword evidence="2" id="KW-1185">Reference proteome</keyword>
<organism evidence="1 2">
    <name type="scientific">Corchorus olitorius</name>
    <dbReference type="NCBI Taxonomy" id="93759"/>
    <lineage>
        <taxon>Eukaryota</taxon>
        <taxon>Viridiplantae</taxon>
        <taxon>Streptophyta</taxon>
        <taxon>Embryophyta</taxon>
        <taxon>Tracheophyta</taxon>
        <taxon>Spermatophyta</taxon>
        <taxon>Magnoliopsida</taxon>
        <taxon>eudicotyledons</taxon>
        <taxon>Gunneridae</taxon>
        <taxon>Pentapetalae</taxon>
        <taxon>rosids</taxon>
        <taxon>malvids</taxon>
        <taxon>Malvales</taxon>
        <taxon>Malvaceae</taxon>
        <taxon>Grewioideae</taxon>
        <taxon>Apeibeae</taxon>
        <taxon>Corchorus</taxon>
    </lineage>
</organism>
<accession>A0A1R3HHV1</accession>
<gene>
    <name evidence="1" type="ORF">COLO4_28889</name>
</gene>
<dbReference type="Proteomes" id="UP000187203">
    <property type="component" value="Unassembled WGS sequence"/>
</dbReference>